<proteinExistence type="predicted"/>
<organism evidence="1 2">
    <name type="scientific">Adineta steineri</name>
    <dbReference type="NCBI Taxonomy" id="433720"/>
    <lineage>
        <taxon>Eukaryota</taxon>
        <taxon>Metazoa</taxon>
        <taxon>Spiralia</taxon>
        <taxon>Gnathifera</taxon>
        <taxon>Rotifera</taxon>
        <taxon>Eurotatoria</taxon>
        <taxon>Bdelloidea</taxon>
        <taxon>Adinetida</taxon>
        <taxon>Adinetidae</taxon>
        <taxon>Adineta</taxon>
    </lineage>
</organism>
<protein>
    <submittedName>
        <fullName evidence="1">Uncharacterized protein</fullName>
    </submittedName>
</protein>
<dbReference type="AlphaFoldDB" id="A0A820EIW3"/>
<dbReference type="EMBL" id="CAJOAY010012272">
    <property type="protein sequence ID" value="CAF4249261.1"/>
    <property type="molecule type" value="Genomic_DNA"/>
</dbReference>
<sequence>MRTHLDAHRKEFNNRPKCVPSTRSPLCTHHCVVILAARLLTILCQDHTFQLRFIGTKENLVIIIDMLNINNDPHLICLILQTLGVVALNPDSHDVLTQADIPDTVLHLILPADEMFYTNQTTKFARYVKHLGARILVYMGLLTKVSNKVNLFDILDVEPEPVDCDKPQSFENNFVHHMAIGETIVGTLWASFTGICIEKLLDELLKVNIIINF</sequence>
<reference evidence="1" key="1">
    <citation type="submission" date="2021-02" db="EMBL/GenBank/DDBJ databases">
        <authorList>
            <person name="Nowell W R."/>
        </authorList>
    </citation>
    <scope>NUCLEOTIDE SEQUENCE</scope>
</reference>
<dbReference type="SUPFAM" id="SSF48371">
    <property type="entry name" value="ARM repeat"/>
    <property type="match status" value="1"/>
</dbReference>
<gene>
    <name evidence="1" type="ORF">OKA104_LOCUS43511</name>
</gene>
<dbReference type="Proteomes" id="UP000663881">
    <property type="component" value="Unassembled WGS sequence"/>
</dbReference>
<dbReference type="InterPro" id="IPR016024">
    <property type="entry name" value="ARM-type_fold"/>
</dbReference>
<comment type="caution">
    <text evidence="1">The sequence shown here is derived from an EMBL/GenBank/DDBJ whole genome shotgun (WGS) entry which is preliminary data.</text>
</comment>
<evidence type="ECO:0000313" key="1">
    <source>
        <dbReference type="EMBL" id="CAF4249261.1"/>
    </source>
</evidence>
<accession>A0A820EIW3</accession>
<evidence type="ECO:0000313" key="2">
    <source>
        <dbReference type="Proteomes" id="UP000663881"/>
    </source>
</evidence>
<name>A0A820EIW3_9BILA</name>